<evidence type="ECO:0000256" key="2">
    <source>
        <dbReference type="SAM" id="Phobius"/>
    </source>
</evidence>
<dbReference type="EMBL" id="CAMXCT030001099">
    <property type="protein sequence ID" value="CAL4773935.1"/>
    <property type="molecule type" value="Genomic_DNA"/>
</dbReference>
<dbReference type="OrthoDB" id="434119at2759"/>
<keyword evidence="6" id="KW-1185">Reference proteome</keyword>
<organism evidence="3">
    <name type="scientific">Cladocopium goreaui</name>
    <dbReference type="NCBI Taxonomy" id="2562237"/>
    <lineage>
        <taxon>Eukaryota</taxon>
        <taxon>Sar</taxon>
        <taxon>Alveolata</taxon>
        <taxon>Dinophyceae</taxon>
        <taxon>Suessiales</taxon>
        <taxon>Symbiodiniaceae</taxon>
        <taxon>Cladocopium</taxon>
    </lineage>
</organism>
<dbReference type="PANTHER" id="PTHR11439">
    <property type="entry name" value="GAG-POL-RELATED RETROTRANSPOSON"/>
    <property type="match status" value="1"/>
</dbReference>
<keyword evidence="2" id="KW-0812">Transmembrane</keyword>
<feature type="region of interest" description="Disordered" evidence="1">
    <location>
        <begin position="60"/>
        <end position="81"/>
    </location>
</feature>
<feature type="transmembrane region" description="Helical" evidence="2">
    <location>
        <begin position="367"/>
        <end position="387"/>
    </location>
</feature>
<comment type="caution">
    <text evidence="3">The sequence shown here is derived from an EMBL/GenBank/DDBJ whole genome shotgun (WGS) entry which is preliminary data.</text>
</comment>
<evidence type="ECO:0000313" key="3">
    <source>
        <dbReference type="EMBL" id="CAI3986623.1"/>
    </source>
</evidence>
<dbReference type="EMBL" id="CAMXCT020001099">
    <property type="protein sequence ID" value="CAL1139998.1"/>
    <property type="molecule type" value="Genomic_DNA"/>
</dbReference>
<keyword evidence="2" id="KW-1133">Transmembrane helix</keyword>
<dbReference type="AlphaFoldDB" id="A0A9P1C8L4"/>
<evidence type="ECO:0000313" key="6">
    <source>
        <dbReference type="Proteomes" id="UP001152797"/>
    </source>
</evidence>
<protein>
    <submittedName>
        <fullName evidence="5">Retrovirus-related Pol polyprotein from transposon RE1 (Retro element 1) (AtRE1)</fullName>
    </submittedName>
</protein>
<gene>
    <name evidence="3" type="ORF">C1SCF055_LOCUS13965</name>
</gene>
<dbReference type="EMBL" id="CAMXCT010001099">
    <property type="protein sequence ID" value="CAI3986623.1"/>
    <property type="molecule type" value="Genomic_DNA"/>
</dbReference>
<accession>A0A9P1C8L4</accession>
<proteinExistence type="predicted"/>
<evidence type="ECO:0000313" key="4">
    <source>
        <dbReference type="EMBL" id="CAL1139998.1"/>
    </source>
</evidence>
<evidence type="ECO:0000313" key="5">
    <source>
        <dbReference type="EMBL" id="CAL4773935.1"/>
    </source>
</evidence>
<dbReference type="CDD" id="cd09272">
    <property type="entry name" value="RNase_HI_RT_Ty1"/>
    <property type="match status" value="1"/>
</dbReference>
<keyword evidence="2" id="KW-0472">Membrane</keyword>
<evidence type="ECO:0000256" key="1">
    <source>
        <dbReference type="SAM" id="MobiDB-lite"/>
    </source>
</evidence>
<feature type="region of interest" description="Disordered" evidence="1">
    <location>
        <begin position="545"/>
        <end position="565"/>
    </location>
</feature>
<sequence length="565" mass="63519">MEKVRTIWTTSEPDQVGEKPIRFLGVEISKTFDVTKNRDVWYVNQQSYIKDLLAQDQEAPDRKIPITKDQSQLPEEEGRTPELIRSAQKATGEMLWLVTRTRLDLMYAVSKMGSCVTKAPQKVLQIYQQIKGYLKSTMDEGICFDAAGAETLMIEAMSDASFAPEGDVSHGAFIIMVASCPVFWRSGRQSFVTLSTAEAEMMEIVESMVAGESIGAIADELFGPLQRKSWTDSQSAQSILTTDGGSWRTRHLRLRASAARSSILQGTWFLQHVAGNQMIADIGTKPLASERIRYLKKEMNLVQVPQPKEHEKKEEKVFEEKGEGVGIQKAAAALKLLTLAAAISAAKGEHEETEKEDQENSTLELKVMMVVFALIIVLLTIVSQHLWKVGVRRLEMSWSNQAGSSSRSLPAGAAAQREEEKENGGEGMAAVAGQLSQRPTYFDRVVKGWPLWQITRRSDPRTSHQEIADEETNLYEEAQRNPERFQNYENSEERAREFHFGLITGVEIITWIQDAHAAIQKRCFQHAKDVVRAQLLFLTQAEHNPEKEKLQGARETETEETCAKQ</sequence>
<feature type="region of interest" description="Disordered" evidence="1">
    <location>
        <begin position="400"/>
        <end position="427"/>
    </location>
</feature>
<dbReference type="Proteomes" id="UP001152797">
    <property type="component" value="Unassembled WGS sequence"/>
</dbReference>
<reference evidence="3" key="1">
    <citation type="submission" date="2022-10" db="EMBL/GenBank/DDBJ databases">
        <authorList>
            <person name="Chen Y."/>
            <person name="Dougan E. K."/>
            <person name="Chan C."/>
            <person name="Rhodes N."/>
            <person name="Thang M."/>
        </authorList>
    </citation>
    <scope>NUCLEOTIDE SEQUENCE</scope>
</reference>
<name>A0A9P1C8L4_9DINO</name>
<reference evidence="4" key="2">
    <citation type="submission" date="2024-04" db="EMBL/GenBank/DDBJ databases">
        <authorList>
            <person name="Chen Y."/>
            <person name="Shah S."/>
            <person name="Dougan E. K."/>
            <person name="Thang M."/>
            <person name="Chan C."/>
        </authorList>
    </citation>
    <scope>NUCLEOTIDE SEQUENCE [LARGE SCALE GENOMIC DNA]</scope>
</reference>